<feature type="region of interest" description="Disordered" evidence="1">
    <location>
        <begin position="185"/>
        <end position="204"/>
    </location>
</feature>
<gene>
    <name evidence="2" type="ORF">QBC35DRAFT_474807</name>
</gene>
<organism evidence="2 3">
    <name type="scientific">Podospora australis</name>
    <dbReference type="NCBI Taxonomy" id="1536484"/>
    <lineage>
        <taxon>Eukaryota</taxon>
        <taxon>Fungi</taxon>
        <taxon>Dikarya</taxon>
        <taxon>Ascomycota</taxon>
        <taxon>Pezizomycotina</taxon>
        <taxon>Sordariomycetes</taxon>
        <taxon>Sordariomycetidae</taxon>
        <taxon>Sordariales</taxon>
        <taxon>Podosporaceae</taxon>
        <taxon>Podospora</taxon>
    </lineage>
</organism>
<dbReference type="Proteomes" id="UP001302126">
    <property type="component" value="Unassembled WGS sequence"/>
</dbReference>
<sequence>MYVHRQNLQLFAADRLLQSDTTQTPTSSPERETANRFGTCPCLYVFLPTGNLNLCNHGHEVRRIHGIAGGCPIDRKSHATGSGAVGRWPGADPRLISSLNCQDRLPLRSGGYGDEIWKAQASPPVFYSLTRIEDESRKAARDPFGLSIRDVRPAFSNAAGSRESAEACTLVSSLPPIGQLVEGPSYGVPTEKARSSKASLSESPSVRSMQSLTYVRYGHGCGRRWLRKSVGGGSVHSEPGHMYTILPVEGS</sequence>
<dbReference type="AlphaFoldDB" id="A0AAN7AHU7"/>
<dbReference type="EMBL" id="MU864408">
    <property type="protein sequence ID" value="KAK4187164.1"/>
    <property type="molecule type" value="Genomic_DNA"/>
</dbReference>
<evidence type="ECO:0000313" key="2">
    <source>
        <dbReference type="EMBL" id="KAK4187164.1"/>
    </source>
</evidence>
<evidence type="ECO:0000313" key="3">
    <source>
        <dbReference type="Proteomes" id="UP001302126"/>
    </source>
</evidence>
<keyword evidence="3" id="KW-1185">Reference proteome</keyword>
<reference evidence="2" key="1">
    <citation type="journal article" date="2023" name="Mol. Phylogenet. Evol.">
        <title>Genome-scale phylogeny and comparative genomics of the fungal order Sordariales.</title>
        <authorList>
            <person name="Hensen N."/>
            <person name="Bonometti L."/>
            <person name="Westerberg I."/>
            <person name="Brannstrom I.O."/>
            <person name="Guillou S."/>
            <person name="Cros-Aarteil S."/>
            <person name="Calhoun S."/>
            <person name="Haridas S."/>
            <person name="Kuo A."/>
            <person name="Mondo S."/>
            <person name="Pangilinan J."/>
            <person name="Riley R."/>
            <person name="LaButti K."/>
            <person name="Andreopoulos B."/>
            <person name="Lipzen A."/>
            <person name="Chen C."/>
            <person name="Yan M."/>
            <person name="Daum C."/>
            <person name="Ng V."/>
            <person name="Clum A."/>
            <person name="Steindorff A."/>
            <person name="Ohm R.A."/>
            <person name="Martin F."/>
            <person name="Silar P."/>
            <person name="Natvig D.O."/>
            <person name="Lalanne C."/>
            <person name="Gautier V."/>
            <person name="Ament-Velasquez S.L."/>
            <person name="Kruys A."/>
            <person name="Hutchinson M.I."/>
            <person name="Powell A.J."/>
            <person name="Barry K."/>
            <person name="Miller A.N."/>
            <person name="Grigoriev I.V."/>
            <person name="Debuchy R."/>
            <person name="Gladieux P."/>
            <person name="Hiltunen Thoren M."/>
            <person name="Johannesson H."/>
        </authorList>
    </citation>
    <scope>NUCLEOTIDE SEQUENCE</scope>
    <source>
        <strain evidence="2">PSN309</strain>
    </source>
</reference>
<protein>
    <submittedName>
        <fullName evidence="2">Uncharacterized protein</fullName>
    </submittedName>
</protein>
<reference evidence="2" key="2">
    <citation type="submission" date="2023-05" db="EMBL/GenBank/DDBJ databases">
        <authorList>
            <consortium name="Lawrence Berkeley National Laboratory"/>
            <person name="Steindorff A."/>
            <person name="Hensen N."/>
            <person name="Bonometti L."/>
            <person name="Westerberg I."/>
            <person name="Brannstrom I.O."/>
            <person name="Guillou S."/>
            <person name="Cros-Aarteil S."/>
            <person name="Calhoun S."/>
            <person name="Haridas S."/>
            <person name="Kuo A."/>
            <person name="Mondo S."/>
            <person name="Pangilinan J."/>
            <person name="Riley R."/>
            <person name="Labutti K."/>
            <person name="Andreopoulos B."/>
            <person name="Lipzen A."/>
            <person name="Chen C."/>
            <person name="Yanf M."/>
            <person name="Daum C."/>
            <person name="Ng V."/>
            <person name="Clum A."/>
            <person name="Ohm R."/>
            <person name="Martin F."/>
            <person name="Silar P."/>
            <person name="Natvig D."/>
            <person name="Lalanne C."/>
            <person name="Gautier V."/>
            <person name="Ament-Velasquez S.L."/>
            <person name="Kruys A."/>
            <person name="Hutchinson M.I."/>
            <person name="Powell A.J."/>
            <person name="Barry K."/>
            <person name="Miller A.N."/>
            <person name="Grigoriev I.V."/>
            <person name="Debuchy R."/>
            <person name="Gladieux P."/>
            <person name="Thoren M.H."/>
            <person name="Johannesson H."/>
        </authorList>
    </citation>
    <scope>NUCLEOTIDE SEQUENCE</scope>
    <source>
        <strain evidence="2">PSN309</strain>
    </source>
</reference>
<proteinExistence type="predicted"/>
<accession>A0AAN7AHU7</accession>
<name>A0AAN7AHU7_9PEZI</name>
<comment type="caution">
    <text evidence="2">The sequence shown here is derived from an EMBL/GenBank/DDBJ whole genome shotgun (WGS) entry which is preliminary data.</text>
</comment>
<evidence type="ECO:0000256" key="1">
    <source>
        <dbReference type="SAM" id="MobiDB-lite"/>
    </source>
</evidence>